<keyword evidence="1" id="KW-0732">Signal</keyword>
<dbReference type="KEGG" id="cdet:87942744"/>
<evidence type="ECO:0000256" key="1">
    <source>
        <dbReference type="SAM" id="SignalP"/>
    </source>
</evidence>
<dbReference type="EMBL" id="CP137308">
    <property type="protein sequence ID" value="WQF81227.1"/>
    <property type="molecule type" value="Genomic_DNA"/>
</dbReference>
<dbReference type="GeneID" id="87942744"/>
<gene>
    <name evidence="2" type="ORF">CDEST_06241</name>
</gene>
<feature type="chain" id="PRO_5043691014" evidence="1">
    <location>
        <begin position="20"/>
        <end position="121"/>
    </location>
</feature>
<reference evidence="3" key="1">
    <citation type="journal article" date="2023" name="bioRxiv">
        <title>Complete genome of the Medicago anthracnose fungus, Colletotrichum destructivum, reveals a mini-chromosome-like region within a core chromosome.</title>
        <authorList>
            <person name="Lapalu N."/>
            <person name="Simon A."/>
            <person name="Lu A."/>
            <person name="Plaumann P.-L."/>
            <person name="Amselem J."/>
            <person name="Pigne S."/>
            <person name="Auger A."/>
            <person name="Koch C."/>
            <person name="Dallery J.-F."/>
            <person name="O'Connell R.J."/>
        </authorList>
    </citation>
    <scope>NUCLEOTIDE SEQUENCE [LARGE SCALE GENOMIC DNA]</scope>
    <source>
        <strain evidence="3">CBS 520.97</strain>
    </source>
</reference>
<dbReference type="RefSeq" id="XP_062778451.1">
    <property type="nucleotide sequence ID" value="XM_062922400.1"/>
</dbReference>
<evidence type="ECO:0000313" key="3">
    <source>
        <dbReference type="Proteomes" id="UP001322277"/>
    </source>
</evidence>
<feature type="signal peptide" evidence="1">
    <location>
        <begin position="1"/>
        <end position="19"/>
    </location>
</feature>
<organism evidence="2 3">
    <name type="scientific">Colletotrichum destructivum</name>
    <dbReference type="NCBI Taxonomy" id="34406"/>
    <lineage>
        <taxon>Eukaryota</taxon>
        <taxon>Fungi</taxon>
        <taxon>Dikarya</taxon>
        <taxon>Ascomycota</taxon>
        <taxon>Pezizomycotina</taxon>
        <taxon>Sordariomycetes</taxon>
        <taxon>Hypocreomycetidae</taxon>
        <taxon>Glomerellales</taxon>
        <taxon>Glomerellaceae</taxon>
        <taxon>Colletotrichum</taxon>
        <taxon>Colletotrichum destructivum species complex</taxon>
    </lineage>
</organism>
<proteinExistence type="predicted"/>
<name>A0AAX4ID95_9PEZI</name>
<accession>A0AAX4ID95</accession>
<evidence type="ECO:0000313" key="2">
    <source>
        <dbReference type="EMBL" id="WQF81227.1"/>
    </source>
</evidence>
<protein>
    <submittedName>
        <fullName evidence="2">Uncharacterized protein</fullName>
    </submittedName>
</protein>
<dbReference type="AlphaFoldDB" id="A0AAX4ID95"/>
<keyword evidence="3" id="KW-1185">Reference proteome</keyword>
<dbReference type="Proteomes" id="UP001322277">
    <property type="component" value="Chromosome 4"/>
</dbReference>
<sequence length="121" mass="12952">MKTAYATILVALSAGSGLAAPVDTSTSPNPAYKAKRQVFWLNCTTPQLQQTCAAFNTRCNRGGFVSTDYPALCGEPHGCKCEYYGGCDTICRQKLGIKDDPAVAEGIKTEEQGRTEKEAGH</sequence>